<dbReference type="PANTHER" id="PTHR31996:SF2">
    <property type="entry name" value="COILED-COIL DOMAIN-CONTAINING PROTEIN 115"/>
    <property type="match status" value="1"/>
</dbReference>
<evidence type="ECO:0000256" key="2">
    <source>
        <dbReference type="SAM" id="MobiDB-lite"/>
    </source>
</evidence>
<sequence>MVADSQRFSDEIDLLLGRYLQLLDEYTSLLVTLSTLQSSIYSDIARANFQAERGVSYGRESYDRRAMRAGRLCQVNGDAEEGTAVFEVEKVAASGKAGSETPGKKAEGDKGNILSETEDIEEALKNVAVQADEVSEAQDPEEDQEEKEKISSRKSTSSKADDTPTPSPPQTNQNQIPDPLRLFGFSIPSALRTAQSSSMQMVETSIPRLATVTLQMRALEIQIRRARKYRTKALAVEGGNGDVERSLENEVAV</sequence>
<dbReference type="EMBL" id="FJUX01000062">
    <property type="protein sequence ID" value="CZT03518.1"/>
    <property type="molecule type" value="Genomic_DNA"/>
</dbReference>
<evidence type="ECO:0000313" key="4">
    <source>
        <dbReference type="Proteomes" id="UP000178912"/>
    </source>
</evidence>
<feature type="region of interest" description="Disordered" evidence="2">
    <location>
        <begin position="93"/>
        <end position="112"/>
    </location>
</feature>
<evidence type="ECO:0000313" key="3">
    <source>
        <dbReference type="EMBL" id="CZT03518.1"/>
    </source>
</evidence>
<dbReference type="Pfam" id="PF21730">
    <property type="entry name" value="Vma22_CCDC115"/>
    <property type="match status" value="2"/>
</dbReference>
<accession>A0A1E1L1Q0</accession>
<dbReference type="PANTHER" id="PTHR31996">
    <property type="entry name" value="COILED-COIL DOMAIN-CONTAINING PROTEIN 115"/>
    <property type="match status" value="1"/>
</dbReference>
<organism evidence="3 4">
    <name type="scientific">Rhynchosporium agropyri</name>
    <dbReference type="NCBI Taxonomy" id="914238"/>
    <lineage>
        <taxon>Eukaryota</taxon>
        <taxon>Fungi</taxon>
        <taxon>Dikarya</taxon>
        <taxon>Ascomycota</taxon>
        <taxon>Pezizomycotina</taxon>
        <taxon>Leotiomycetes</taxon>
        <taxon>Helotiales</taxon>
        <taxon>Ploettnerulaceae</taxon>
        <taxon>Rhynchosporium</taxon>
    </lineage>
</organism>
<protein>
    <recommendedName>
        <fullName evidence="1">Vacuolar ATPase assembly protein VMA22</fullName>
    </recommendedName>
</protein>
<dbReference type="GO" id="GO:0070072">
    <property type="term" value="P:vacuolar proton-transporting V-type ATPase complex assembly"/>
    <property type="evidence" value="ECO:0007669"/>
    <property type="project" value="InterPro"/>
</dbReference>
<reference evidence="4" key="1">
    <citation type="submission" date="2016-03" db="EMBL/GenBank/DDBJ databases">
        <authorList>
            <person name="Guldener U."/>
        </authorList>
    </citation>
    <scope>NUCLEOTIDE SEQUENCE [LARGE SCALE GENOMIC DNA]</scope>
    <source>
        <strain evidence="4">04CH-RAC-A.6.1</strain>
    </source>
</reference>
<name>A0A1E1L1Q0_9HELO</name>
<dbReference type="GO" id="GO:0051082">
    <property type="term" value="F:unfolded protein binding"/>
    <property type="evidence" value="ECO:0007669"/>
    <property type="project" value="TreeGrafter"/>
</dbReference>
<keyword evidence="4" id="KW-1185">Reference proteome</keyword>
<evidence type="ECO:0000256" key="1">
    <source>
        <dbReference type="ARBA" id="ARBA00093634"/>
    </source>
</evidence>
<dbReference type="GO" id="GO:1990871">
    <property type="term" value="C:Vma12-Vma22 assembly complex"/>
    <property type="evidence" value="ECO:0007669"/>
    <property type="project" value="TreeGrafter"/>
</dbReference>
<dbReference type="Proteomes" id="UP000178912">
    <property type="component" value="Unassembled WGS sequence"/>
</dbReference>
<feature type="region of interest" description="Disordered" evidence="2">
    <location>
        <begin position="132"/>
        <end position="181"/>
    </location>
</feature>
<dbReference type="OrthoDB" id="408631at2759"/>
<dbReference type="InterPro" id="IPR040357">
    <property type="entry name" value="Vma22/CCDC115"/>
</dbReference>
<proteinExistence type="predicted"/>
<feature type="compositionally biased region" description="Acidic residues" evidence="2">
    <location>
        <begin position="133"/>
        <end position="145"/>
    </location>
</feature>
<dbReference type="AlphaFoldDB" id="A0A1E1L1Q0"/>
<gene>
    <name evidence="3" type="ORF">RAG0_10237</name>
</gene>